<evidence type="ECO:0000313" key="3">
    <source>
        <dbReference type="EMBL" id="ARQ82194.1"/>
    </source>
</evidence>
<accession>A0A1X9RPV3</accession>
<feature type="transmembrane region" description="Helical" evidence="2">
    <location>
        <begin position="24"/>
        <end position="49"/>
    </location>
</feature>
<feature type="transmembrane region" description="Helical" evidence="2">
    <location>
        <begin position="55"/>
        <end position="77"/>
    </location>
</feature>
<sequence length="110" mass="12772">MRKSELNTKLNLFRLKTLKKNKKFLILLEKSLLSLYFGFFIGNFFGAFLTILRQFGLWDGISILIFILFAEFCNSIIYKTTKSNIFIKILKNIKIGLLIGFFIDAFKVGS</sequence>
<evidence type="ECO:0000256" key="1">
    <source>
        <dbReference type="ARBA" id="ARBA00009846"/>
    </source>
</evidence>
<reference evidence="3" key="1">
    <citation type="journal article" date="2017" name="J. Phycol.">
        <title>Phylogenetic position of the coral symbiont Ostreobium (Ulvophyceae) inferred from chloroplast genome data.</title>
        <authorList>
            <person name="Verbruggen H."/>
            <person name="Marcelino V.R."/>
            <person name="Guiry M.D."/>
            <person name="Cremen M.C."/>
            <person name="Jackson C.J."/>
        </authorList>
    </citation>
    <scope>NUCLEOTIDE SEQUENCE</scope>
</reference>
<dbReference type="InterPro" id="IPR007572">
    <property type="entry name" value="Uncharacterised_Ycf20"/>
</dbReference>
<keyword evidence="3" id="KW-0934">Plastid</keyword>
<gene>
    <name evidence="3" type="primary">ycf20</name>
</gene>
<dbReference type="Pfam" id="PF04483">
    <property type="entry name" value="DUF565"/>
    <property type="match status" value="1"/>
</dbReference>
<keyword evidence="2" id="KW-0472">Membrane</keyword>
<protein>
    <recommendedName>
        <fullName evidence="4">Ycf20</fullName>
    </recommendedName>
</protein>
<keyword evidence="2" id="KW-0812">Transmembrane</keyword>
<evidence type="ECO:0000256" key="2">
    <source>
        <dbReference type="SAM" id="Phobius"/>
    </source>
</evidence>
<keyword evidence="2" id="KW-1133">Transmembrane helix</keyword>
<geneLocation type="chloroplast" evidence="3"/>
<evidence type="ECO:0008006" key="4">
    <source>
        <dbReference type="Google" id="ProtNLM"/>
    </source>
</evidence>
<organism evidence="3">
    <name type="scientific">Avrainvillea mazei</name>
    <dbReference type="NCBI Taxonomy" id="381412"/>
    <lineage>
        <taxon>Eukaryota</taxon>
        <taxon>Viridiplantae</taxon>
        <taxon>Chlorophyta</taxon>
        <taxon>core chlorophytes</taxon>
        <taxon>Ulvophyceae</taxon>
        <taxon>TCBD clade</taxon>
        <taxon>Bryopsidales</taxon>
        <taxon>Halimedineae</taxon>
        <taxon>Dichotomosiphonaceae</taxon>
        <taxon>Avrainvillea</taxon>
    </lineage>
</organism>
<dbReference type="EMBL" id="KY509313">
    <property type="protein sequence ID" value="ARQ82194.1"/>
    <property type="molecule type" value="Genomic_DNA"/>
</dbReference>
<keyword evidence="3" id="KW-0150">Chloroplast</keyword>
<name>A0A1X9RPV3_9CHLO</name>
<proteinExistence type="inferred from homology"/>
<dbReference type="AlphaFoldDB" id="A0A1X9RPV3"/>
<comment type="similarity">
    <text evidence="1">Belongs to the ycf20 family.</text>
</comment>